<dbReference type="PANTHER" id="PTHR30489">
    <property type="entry name" value="LIPOPROTEIN-RELEASING SYSTEM TRANSMEMBRANE PROTEIN LOLE"/>
    <property type="match status" value="1"/>
</dbReference>
<accession>A0ABQ5WAI5</accession>
<keyword evidence="6 7" id="KW-0472">Membrane</keyword>
<evidence type="ECO:0000259" key="8">
    <source>
        <dbReference type="Pfam" id="PF02687"/>
    </source>
</evidence>
<gene>
    <name evidence="9" type="ORF">GCM10010862_39150</name>
</gene>
<evidence type="ECO:0000256" key="1">
    <source>
        <dbReference type="ARBA" id="ARBA00004651"/>
    </source>
</evidence>
<feature type="domain" description="ABC3 transporter permease C-terminal" evidence="8">
    <location>
        <begin position="663"/>
        <end position="780"/>
    </location>
</feature>
<evidence type="ECO:0000256" key="3">
    <source>
        <dbReference type="ARBA" id="ARBA00022475"/>
    </source>
</evidence>
<comment type="subcellular location">
    <subcellularLocation>
        <location evidence="1">Cell membrane</location>
        <topology evidence="1">Multi-pass membrane protein</topology>
    </subcellularLocation>
</comment>
<sequence length="789" mass="86183">MVIAMLDRKLIRDLLRMWLQVLAIAMVMACGVATIIIAVGALRTLEDTRDAFYDRYRFGTVFASLVRAPLHLREQLARIPGINGVETRIARAVLLDVPGMREPATGLAVSIPDIGELSVNSLYIRAGRLPDPDRVGEVAVNEQFAKAHRMVPGSTFEGVINGSKRLLTVTGIVLSPEYVYTLGPGDLVPDQRRFGVMFMPRRQLAGMFDMTGAFNDLTLRTQRGADLAAVISAVDTILAPYGGTGARDRDDQISHAFLDSELSQLRGMVTIVPPIFLFVAAFLVNMILSRLITLEREQVGLLKALGFSALAVAWHYAKLVIVVALLGTAIGGAVGAWVAPMLAQVYGEFYYFPFLVLRPAPDLYLTAATVTSLAALAGAGKALWNVLSLPAAVAMQPPAPTRYRKLFHRPADAHRFFSQLTTMALRGMIRHPVRSLLTTFSTAISLSLIVTALFTFDSIEAMIDIIYFRTERQDATLAFGQEQSPAVLQSVGRLPGVLRAEPMRSVPVVLRNEHVERRLTVSAWTEGADLSQILATDLTPVQPAPTGLMISDRVASILGLSIGDLAEVELLEKEGRIEWVPVTGVFQSYIGMSVFMSDEALTRLVGDGPRVTGARLAVDAAQVDDLYDVLKSTPAIAAISLMTVSRERFREQVAQNVTMMTWIYSGLAIIITFGVIYNTARIQLSERARELASLRVLGFTRGEVYRVLLVELAVVALAAQPVGWGLGYLFCWAVVEGFDTDLFRIPFVIEQSTFGIGSGLVLAVVVVTGLVIRRRVARLDLISVLKTRE</sequence>
<reference evidence="10" key="1">
    <citation type="journal article" date="2019" name="Int. J. Syst. Evol. Microbiol.">
        <title>The Global Catalogue of Microorganisms (GCM) 10K type strain sequencing project: providing services to taxonomists for standard genome sequencing and annotation.</title>
        <authorList>
            <consortium name="The Broad Institute Genomics Platform"/>
            <consortium name="The Broad Institute Genome Sequencing Center for Infectious Disease"/>
            <person name="Wu L."/>
            <person name="Ma J."/>
        </authorList>
    </citation>
    <scope>NUCLEOTIDE SEQUENCE [LARGE SCALE GENOMIC DNA]</scope>
    <source>
        <strain evidence="10">NBRC 112416</strain>
    </source>
</reference>
<proteinExistence type="inferred from homology"/>
<dbReference type="Pfam" id="PF02687">
    <property type="entry name" value="FtsX"/>
    <property type="match status" value="2"/>
</dbReference>
<comment type="similarity">
    <text evidence="2">Belongs to the ABC-4 integral membrane protein family. LolC/E subfamily.</text>
</comment>
<comment type="caution">
    <text evidence="9">The sequence shown here is derived from an EMBL/GenBank/DDBJ whole genome shotgun (WGS) entry which is preliminary data.</text>
</comment>
<evidence type="ECO:0000256" key="6">
    <source>
        <dbReference type="ARBA" id="ARBA00023136"/>
    </source>
</evidence>
<organism evidence="9 10">
    <name type="scientific">Devosia nitrariae</name>
    <dbReference type="NCBI Taxonomy" id="2071872"/>
    <lineage>
        <taxon>Bacteria</taxon>
        <taxon>Pseudomonadati</taxon>
        <taxon>Pseudomonadota</taxon>
        <taxon>Alphaproteobacteria</taxon>
        <taxon>Hyphomicrobiales</taxon>
        <taxon>Devosiaceae</taxon>
        <taxon>Devosia</taxon>
    </lineage>
</organism>
<keyword evidence="5 7" id="KW-1133">Transmembrane helix</keyword>
<evidence type="ECO:0000256" key="5">
    <source>
        <dbReference type="ARBA" id="ARBA00022989"/>
    </source>
</evidence>
<dbReference type="Proteomes" id="UP001156691">
    <property type="component" value="Unassembled WGS sequence"/>
</dbReference>
<feature type="transmembrane region" description="Helical" evidence="7">
    <location>
        <begin position="267"/>
        <end position="288"/>
    </location>
</feature>
<feature type="transmembrane region" description="Helical" evidence="7">
    <location>
        <begin position="662"/>
        <end position="680"/>
    </location>
</feature>
<evidence type="ECO:0000256" key="4">
    <source>
        <dbReference type="ARBA" id="ARBA00022692"/>
    </source>
</evidence>
<dbReference type="EMBL" id="BSNS01000020">
    <property type="protein sequence ID" value="GLQ56656.1"/>
    <property type="molecule type" value="Genomic_DNA"/>
</dbReference>
<keyword evidence="10" id="KW-1185">Reference proteome</keyword>
<keyword evidence="4 7" id="KW-0812">Transmembrane</keyword>
<name>A0ABQ5WAI5_9HYPH</name>
<feature type="transmembrane region" description="Helical" evidence="7">
    <location>
        <begin position="323"/>
        <end position="343"/>
    </location>
</feature>
<feature type="transmembrane region" description="Helical" evidence="7">
    <location>
        <begin position="755"/>
        <end position="772"/>
    </location>
</feature>
<evidence type="ECO:0000256" key="7">
    <source>
        <dbReference type="SAM" id="Phobius"/>
    </source>
</evidence>
<feature type="transmembrane region" description="Helical" evidence="7">
    <location>
        <begin position="707"/>
        <end position="735"/>
    </location>
</feature>
<feature type="transmembrane region" description="Helical" evidence="7">
    <location>
        <begin position="21"/>
        <end position="42"/>
    </location>
</feature>
<feature type="transmembrane region" description="Helical" evidence="7">
    <location>
        <begin position="436"/>
        <end position="456"/>
    </location>
</feature>
<evidence type="ECO:0000313" key="9">
    <source>
        <dbReference type="EMBL" id="GLQ56656.1"/>
    </source>
</evidence>
<evidence type="ECO:0000313" key="10">
    <source>
        <dbReference type="Proteomes" id="UP001156691"/>
    </source>
</evidence>
<evidence type="ECO:0000256" key="2">
    <source>
        <dbReference type="ARBA" id="ARBA00005236"/>
    </source>
</evidence>
<keyword evidence="3" id="KW-1003">Cell membrane</keyword>
<dbReference type="PANTHER" id="PTHR30489:SF0">
    <property type="entry name" value="LIPOPROTEIN-RELEASING SYSTEM TRANSMEMBRANE PROTEIN LOLE"/>
    <property type="match status" value="1"/>
</dbReference>
<feature type="domain" description="ABC3 transporter permease C-terminal" evidence="8">
    <location>
        <begin position="275"/>
        <end position="378"/>
    </location>
</feature>
<dbReference type="InterPro" id="IPR003838">
    <property type="entry name" value="ABC3_permease_C"/>
</dbReference>
<protein>
    <submittedName>
        <fullName evidence="9">Peptide ABC transporter permease</fullName>
    </submittedName>
</protein>
<dbReference type="InterPro" id="IPR051447">
    <property type="entry name" value="Lipoprotein-release_system"/>
</dbReference>